<dbReference type="EMBL" id="LAZR01017438">
    <property type="protein sequence ID" value="KKM00420.1"/>
    <property type="molecule type" value="Genomic_DNA"/>
</dbReference>
<gene>
    <name evidence="1" type="ORF">LCGC14_1804530</name>
</gene>
<organism evidence="1">
    <name type="scientific">marine sediment metagenome</name>
    <dbReference type="NCBI Taxonomy" id="412755"/>
    <lineage>
        <taxon>unclassified sequences</taxon>
        <taxon>metagenomes</taxon>
        <taxon>ecological metagenomes</taxon>
    </lineage>
</organism>
<dbReference type="AlphaFoldDB" id="A0A0F9GNH8"/>
<protein>
    <submittedName>
        <fullName evidence="1">Uncharacterized protein</fullName>
    </submittedName>
</protein>
<sequence>MKVFLVTVAIVITTAFVAIYVTDAIKANVD</sequence>
<accession>A0A0F9GNH8</accession>
<reference evidence="1" key="1">
    <citation type="journal article" date="2015" name="Nature">
        <title>Complex archaea that bridge the gap between prokaryotes and eukaryotes.</title>
        <authorList>
            <person name="Spang A."/>
            <person name="Saw J.H."/>
            <person name="Jorgensen S.L."/>
            <person name="Zaremba-Niedzwiedzka K."/>
            <person name="Martijn J."/>
            <person name="Lind A.E."/>
            <person name="van Eijk R."/>
            <person name="Schleper C."/>
            <person name="Guy L."/>
            <person name="Ettema T.J."/>
        </authorList>
    </citation>
    <scope>NUCLEOTIDE SEQUENCE</scope>
</reference>
<feature type="non-terminal residue" evidence="1">
    <location>
        <position position="30"/>
    </location>
</feature>
<comment type="caution">
    <text evidence="1">The sequence shown here is derived from an EMBL/GenBank/DDBJ whole genome shotgun (WGS) entry which is preliminary data.</text>
</comment>
<evidence type="ECO:0000313" key="1">
    <source>
        <dbReference type="EMBL" id="KKM00420.1"/>
    </source>
</evidence>
<proteinExistence type="predicted"/>
<name>A0A0F9GNH8_9ZZZZ</name>